<dbReference type="Proteomes" id="UP001596516">
    <property type="component" value="Unassembled WGS sequence"/>
</dbReference>
<evidence type="ECO:0000256" key="1">
    <source>
        <dbReference type="SAM" id="Phobius"/>
    </source>
</evidence>
<proteinExistence type="predicted"/>
<feature type="transmembrane region" description="Helical" evidence="1">
    <location>
        <begin position="6"/>
        <end position="23"/>
    </location>
</feature>
<name>A0ABW2UE43_9RHOB</name>
<keyword evidence="1" id="KW-0472">Membrane</keyword>
<dbReference type="RefSeq" id="WP_377398280.1">
    <property type="nucleotide sequence ID" value="NZ_JBHTFQ010000001.1"/>
</dbReference>
<gene>
    <name evidence="2" type="ORF">ACFQXB_01965</name>
</gene>
<dbReference type="EMBL" id="JBHTFQ010000001">
    <property type="protein sequence ID" value="MFC7702957.1"/>
    <property type="molecule type" value="Genomic_DNA"/>
</dbReference>
<protein>
    <submittedName>
        <fullName evidence="2">Uncharacterized protein</fullName>
    </submittedName>
</protein>
<reference evidence="3" key="1">
    <citation type="journal article" date="2019" name="Int. J. Syst. Evol. Microbiol.">
        <title>The Global Catalogue of Microorganisms (GCM) 10K type strain sequencing project: providing services to taxonomists for standard genome sequencing and annotation.</title>
        <authorList>
            <consortium name="The Broad Institute Genomics Platform"/>
            <consortium name="The Broad Institute Genome Sequencing Center for Infectious Disease"/>
            <person name="Wu L."/>
            <person name="Ma J."/>
        </authorList>
    </citation>
    <scope>NUCLEOTIDE SEQUENCE [LARGE SCALE GENOMIC DNA]</scope>
    <source>
        <strain evidence="3">CGMCC 1.12750</strain>
    </source>
</reference>
<evidence type="ECO:0000313" key="3">
    <source>
        <dbReference type="Proteomes" id="UP001596516"/>
    </source>
</evidence>
<feature type="transmembrane region" description="Helical" evidence="1">
    <location>
        <begin position="35"/>
        <end position="52"/>
    </location>
</feature>
<evidence type="ECO:0000313" key="2">
    <source>
        <dbReference type="EMBL" id="MFC7702957.1"/>
    </source>
</evidence>
<organism evidence="2 3">
    <name type="scientific">Plastorhodobacter daqingensis</name>
    <dbReference type="NCBI Taxonomy" id="1387281"/>
    <lineage>
        <taxon>Bacteria</taxon>
        <taxon>Pseudomonadati</taxon>
        <taxon>Pseudomonadota</taxon>
        <taxon>Alphaproteobacteria</taxon>
        <taxon>Rhodobacterales</taxon>
        <taxon>Paracoccaceae</taxon>
        <taxon>Plastorhodobacter</taxon>
    </lineage>
</organism>
<keyword evidence="3" id="KW-1185">Reference proteome</keyword>
<keyword evidence="1" id="KW-1133">Transmembrane helix</keyword>
<keyword evidence="1" id="KW-0812">Transmembrane</keyword>
<sequence length="74" mass="7850">MAADLLIVVGVVLAGFGCVGVVSDHSERRRPRGTALLVLIGVAFLLAGAWRQPGGFRWESLPLAFVHVAARIVN</sequence>
<comment type="caution">
    <text evidence="2">The sequence shown here is derived from an EMBL/GenBank/DDBJ whole genome shotgun (WGS) entry which is preliminary data.</text>
</comment>
<accession>A0ABW2UE43</accession>